<proteinExistence type="predicted"/>
<evidence type="ECO:0000313" key="7">
    <source>
        <dbReference type="Proteomes" id="UP000278422"/>
    </source>
</evidence>
<feature type="domain" description="HTH tetR-type" evidence="3">
    <location>
        <begin position="10"/>
        <end position="70"/>
    </location>
</feature>
<dbReference type="Proteomes" id="UP000276526">
    <property type="component" value="Unassembled WGS sequence"/>
</dbReference>
<dbReference type="Gene3D" id="1.10.357.10">
    <property type="entry name" value="Tetracycline Repressor, domain 2"/>
    <property type="match status" value="1"/>
</dbReference>
<name>A0A3R8R6K4_9CORY</name>
<reference evidence="6 7" key="1">
    <citation type="submission" date="2018-01" db="EMBL/GenBank/DDBJ databases">
        <title>Twenty Corynebacterium bovis Genomes.</title>
        <authorList>
            <person name="Gulvik C.A."/>
        </authorList>
    </citation>
    <scope>NUCLEOTIDE SEQUENCE [LARGE SCALE GENOMIC DNA]</scope>
    <source>
        <strain evidence="5 7">16-2004</strain>
        <strain evidence="4 6">F6900</strain>
    </source>
</reference>
<dbReference type="InterPro" id="IPR050109">
    <property type="entry name" value="HTH-type_TetR-like_transc_reg"/>
</dbReference>
<dbReference type="RefSeq" id="WP_125173396.1">
    <property type="nucleotide sequence ID" value="NZ_JAPJOD010000001.1"/>
</dbReference>
<comment type="caution">
    <text evidence="5">The sequence shown here is derived from an EMBL/GenBank/DDBJ whole genome shotgun (WGS) entry which is preliminary data.</text>
</comment>
<evidence type="ECO:0000313" key="5">
    <source>
        <dbReference type="EMBL" id="RRQ05630.1"/>
    </source>
</evidence>
<dbReference type="Proteomes" id="UP000278422">
    <property type="component" value="Unassembled WGS sequence"/>
</dbReference>
<dbReference type="PROSITE" id="PS50977">
    <property type="entry name" value="HTH_TETR_2"/>
    <property type="match status" value="1"/>
</dbReference>
<evidence type="ECO:0000256" key="1">
    <source>
        <dbReference type="ARBA" id="ARBA00023125"/>
    </source>
</evidence>
<dbReference type="GO" id="GO:0003700">
    <property type="term" value="F:DNA-binding transcription factor activity"/>
    <property type="evidence" value="ECO:0007669"/>
    <property type="project" value="TreeGrafter"/>
</dbReference>
<organism evidence="5 7">
    <name type="scientific">Corynebacterium bovis</name>
    <dbReference type="NCBI Taxonomy" id="36808"/>
    <lineage>
        <taxon>Bacteria</taxon>
        <taxon>Bacillati</taxon>
        <taxon>Actinomycetota</taxon>
        <taxon>Actinomycetes</taxon>
        <taxon>Mycobacteriales</taxon>
        <taxon>Corynebacteriaceae</taxon>
        <taxon>Corynebacterium</taxon>
    </lineage>
</organism>
<keyword evidence="7" id="KW-1185">Reference proteome</keyword>
<dbReference type="InterPro" id="IPR001647">
    <property type="entry name" value="HTH_TetR"/>
</dbReference>
<evidence type="ECO:0000259" key="3">
    <source>
        <dbReference type="PROSITE" id="PS50977"/>
    </source>
</evidence>
<accession>A0A3R8R6K4</accession>
<dbReference type="Pfam" id="PF00440">
    <property type="entry name" value="TetR_N"/>
    <property type="match status" value="1"/>
</dbReference>
<dbReference type="Pfam" id="PF17940">
    <property type="entry name" value="TetR_C_31"/>
    <property type="match status" value="1"/>
</dbReference>
<dbReference type="PANTHER" id="PTHR30055:SF226">
    <property type="entry name" value="HTH-TYPE TRANSCRIPTIONAL REGULATOR PKSA"/>
    <property type="match status" value="1"/>
</dbReference>
<dbReference type="GO" id="GO:0000976">
    <property type="term" value="F:transcription cis-regulatory region binding"/>
    <property type="evidence" value="ECO:0007669"/>
    <property type="project" value="TreeGrafter"/>
</dbReference>
<dbReference type="InterPro" id="IPR036271">
    <property type="entry name" value="Tet_transcr_reg_TetR-rel_C_sf"/>
</dbReference>
<evidence type="ECO:0000313" key="4">
    <source>
        <dbReference type="EMBL" id="RRO87470.1"/>
    </source>
</evidence>
<dbReference type="PANTHER" id="PTHR30055">
    <property type="entry name" value="HTH-TYPE TRANSCRIPTIONAL REGULATOR RUTR"/>
    <property type="match status" value="1"/>
</dbReference>
<dbReference type="InterPro" id="IPR041583">
    <property type="entry name" value="TetR_C_31"/>
</dbReference>
<evidence type="ECO:0000256" key="2">
    <source>
        <dbReference type="PROSITE-ProRule" id="PRU00335"/>
    </source>
</evidence>
<dbReference type="InterPro" id="IPR009057">
    <property type="entry name" value="Homeodomain-like_sf"/>
</dbReference>
<protein>
    <recommendedName>
        <fullName evidence="3">HTH tetR-type domain-containing protein</fullName>
    </recommendedName>
</protein>
<dbReference type="AlphaFoldDB" id="A0A3R8R6K4"/>
<evidence type="ECO:0000313" key="6">
    <source>
        <dbReference type="Proteomes" id="UP000276526"/>
    </source>
</evidence>
<dbReference type="SUPFAM" id="SSF48498">
    <property type="entry name" value="Tetracyclin repressor-like, C-terminal domain"/>
    <property type="match status" value="1"/>
</dbReference>
<keyword evidence="1 2" id="KW-0238">DNA-binding</keyword>
<dbReference type="EMBL" id="PQNQ01000001">
    <property type="protein sequence ID" value="RRQ05630.1"/>
    <property type="molecule type" value="Genomic_DNA"/>
</dbReference>
<dbReference type="EMBL" id="PQNK01000003">
    <property type="protein sequence ID" value="RRO87470.1"/>
    <property type="molecule type" value="Genomic_DNA"/>
</dbReference>
<feature type="DNA-binding region" description="H-T-H motif" evidence="2">
    <location>
        <begin position="33"/>
        <end position="52"/>
    </location>
</feature>
<sequence length="204" mass="22197">MPKVSEEHRRRRRARIVAAAMECFSRTGIQGTPVTDIIEASGMSAGTVYAHFPGGKDDLAVAAAVDTVRALSERILRGDFSDPVETVDALIDEWARHRPLLAMIMALWAEATVRPELARVLAEHVGRAHGTVRERLTEWCVAAGGDPEDAARWASGMTDVVRTVLSGTLPRIAIWRSTVDIADQRATVRRVLTAELASAPLPRG</sequence>
<gene>
    <name evidence="5" type="ORF">CXF42_00400</name>
    <name evidence="4" type="ORF">CXF48_02775</name>
</gene>
<dbReference type="SUPFAM" id="SSF46689">
    <property type="entry name" value="Homeodomain-like"/>
    <property type="match status" value="1"/>
</dbReference>